<dbReference type="CDD" id="cd05239">
    <property type="entry name" value="GDP_FS_SDR_e"/>
    <property type="match status" value="1"/>
</dbReference>
<dbReference type="InterPro" id="IPR001509">
    <property type="entry name" value="Epimerase_deHydtase"/>
</dbReference>
<feature type="binding site" evidence="9">
    <location>
        <position position="204"/>
    </location>
    <ligand>
        <name>substrate</name>
    </ligand>
</feature>
<feature type="domain" description="NAD-dependent epimerase/dehydratase" evidence="10">
    <location>
        <begin position="10"/>
        <end position="239"/>
    </location>
</feature>
<keyword evidence="7 9" id="KW-0511">Multifunctional enzyme</keyword>
<feature type="site" description="Important for catalytic activity" evidence="9">
    <location>
        <position position="109"/>
    </location>
</feature>
<keyword evidence="12" id="KW-1185">Reference proteome</keyword>
<evidence type="ECO:0000256" key="7">
    <source>
        <dbReference type="ARBA" id="ARBA00023268"/>
    </source>
</evidence>
<feature type="binding site" evidence="9">
    <location>
        <position position="211"/>
    </location>
    <ligand>
        <name>substrate</name>
    </ligand>
</feature>
<dbReference type="InterPro" id="IPR036291">
    <property type="entry name" value="NAD(P)-bd_dom_sf"/>
</dbReference>
<evidence type="ECO:0000256" key="9">
    <source>
        <dbReference type="HAMAP-Rule" id="MF_00956"/>
    </source>
</evidence>
<keyword evidence="4 9" id="KW-0521">NADP</keyword>
<dbReference type="OrthoDB" id="9811425at2"/>
<comment type="pathway">
    <text evidence="1 9">Nucleotide-sugar biosynthesis; GDP-L-fucose biosynthesis via de novo pathway; GDP-L-fucose from GDP-alpha-D-mannose: step 2/2.</text>
</comment>
<feature type="binding site" evidence="9">
    <location>
        <begin position="107"/>
        <end position="110"/>
    </location>
    <ligand>
        <name>NADP(+)</name>
        <dbReference type="ChEBI" id="CHEBI:58349"/>
    </ligand>
</feature>
<comment type="catalytic activity">
    <reaction evidence="8 9">
        <text>GDP-beta-L-fucose + NADP(+) = GDP-4-dehydro-alpha-D-rhamnose + NADPH + H(+)</text>
        <dbReference type="Rhea" id="RHEA:18885"/>
        <dbReference type="ChEBI" id="CHEBI:15378"/>
        <dbReference type="ChEBI" id="CHEBI:57273"/>
        <dbReference type="ChEBI" id="CHEBI:57783"/>
        <dbReference type="ChEBI" id="CHEBI:57964"/>
        <dbReference type="ChEBI" id="CHEBI:58349"/>
        <dbReference type="EC" id="1.1.1.271"/>
    </reaction>
</comment>
<comment type="similarity">
    <text evidence="2 9">Belongs to the NAD(P)-dependent epimerase/dehydratase family. Fucose synthase subfamily.</text>
</comment>
<dbReference type="RefSeq" id="WP_069186960.1">
    <property type="nucleotide sequence ID" value="NZ_FLYE01000012.1"/>
</dbReference>
<dbReference type="HAMAP" id="MF_00956">
    <property type="entry name" value="GDP_fucose_synth"/>
    <property type="match status" value="1"/>
</dbReference>
<gene>
    <name evidence="9 11" type="primary">fcl</name>
    <name evidence="11" type="ORF">MTBPR1_20134</name>
</gene>
<evidence type="ECO:0000256" key="6">
    <source>
        <dbReference type="ARBA" id="ARBA00023235"/>
    </source>
</evidence>
<dbReference type="Proteomes" id="UP000231658">
    <property type="component" value="Unassembled WGS sequence"/>
</dbReference>
<dbReference type="GO" id="GO:0070401">
    <property type="term" value="F:NADP+ binding"/>
    <property type="evidence" value="ECO:0007669"/>
    <property type="project" value="UniProtKB-UniRule"/>
</dbReference>
<dbReference type="InterPro" id="IPR028614">
    <property type="entry name" value="GDP_fucose/colitose_synth"/>
</dbReference>
<feature type="binding site" evidence="9">
    <location>
        <position position="271"/>
    </location>
    <ligand>
        <name>substrate</name>
    </ligand>
</feature>
<dbReference type="Pfam" id="PF01370">
    <property type="entry name" value="Epimerase"/>
    <property type="match status" value="1"/>
</dbReference>
<comment type="function">
    <text evidence="9">Catalyzes the two-step NADP-dependent conversion of GDP-4-dehydro-6-deoxy-D-mannose to GDP-fucose, involving an epimerase and a reductase reaction.</text>
</comment>
<dbReference type="UniPathway" id="UPA00128">
    <property type="reaction ID" value="UER00191"/>
</dbReference>
<proteinExistence type="inferred from homology"/>
<evidence type="ECO:0000256" key="3">
    <source>
        <dbReference type="ARBA" id="ARBA00012371"/>
    </source>
</evidence>
<dbReference type="STRING" id="1867952.MTBPR1_20134"/>
<protein>
    <recommendedName>
        <fullName evidence="3 9">GDP-L-fucose synthase</fullName>
        <ecNumber evidence="3 9">1.1.1.271</ecNumber>
    </recommendedName>
    <alternativeName>
        <fullName evidence="9">GDP-4-keto-6-deoxy-D-mannose-3,5-epimerase-4-reductase</fullName>
    </alternativeName>
</protein>
<keyword evidence="6 9" id="KW-0413">Isomerase</keyword>
<feature type="binding site" evidence="9">
    <location>
        <begin position="165"/>
        <end position="168"/>
    </location>
    <ligand>
        <name>NADP(+)</name>
        <dbReference type="ChEBI" id="CHEBI:58349"/>
    </ligand>
</feature>
<dbReference type="EMBL" id="FLYE01000012">
    <property type="protein sequence ID" value="SCA56286.1"/>
    <property type="molecule type" value="Genomic_DNA"/>
</dbReference>
<name>A0A1C3RG50_9PROT</name>
<dbReference type="Gene3D" id="3.90.25.10">
    <property type="entry name" value="UDP-galactose 4-epimerase, domain 1"/>
    <property type="match status" value="1"/>
</dbReference>
<keyword evidence="5 9" id="KW-0560">Oxidoreductase</keyword>
<evidence type="ECO:0000256" key="4">
    <source>
        <dbReference type="ARBA" id="ARBA00022857"/>
    </source>
</evidence>
<feature type="binding site" evidence="9">
    <location>
        <position position="181"/>
    </location>
    <ligand>
        <name>NADP(+)</name>
        <dbReference type="ChEBI" id="CHEBI:58349"/>
    </ligand>
</feature>
<reference evidence="11 12" key="1">
    <citation type="submission" date="2016-07" db="EMBL/GenBank/DDBJ databases">
        <authorList>
            <person name="Lefevre C.T."/>
        </authorList>
    </citation>
    <scope>NUCLEOTIDE SEQUENCE [LARGE SCALE GENOMIC DNA]</scope>
    <source>
        <strain evidence="11">PR1</strain>
    </source>
</reference>
<feature type="binding site" evidence="9">
    <location>
        <begin position="13"/>
        <end position="19"/>
    </location>
    <ligand>
        <name>NADP(+)</name>
        <dbReference type="ChEBI" id="CHEBI:58349"/>
    </ligand>
</feature>
<evidence type="ECO:0000256" key="8">
    <source>
        <dbReference type="ARBA" id="ARBA00051935"/>
    </source>
</evidence>
<dbReference type="AlphaFoldDB" id="A0A1C3RG50"/>
<dbReference type="PANTHER" id="PTHR43238:SF1">
    <property type="entry name" value="GDP-L-FUCOSE SYNTHASE"/>
    <property type="match status" value="1"/>
</dbReference>
<evidence type="ECO:0000256" key="1">
    <source>
        <dbReference type="ARBA" id="ARBA00004883"/>
    </source>
</evidence>
<feature type="binding site" evidence="9">
    <location>
        <position position="142"/>
    </location>
    <ligand>
        <name>NADP(+)</name>
        <dbReference type="ChEBI" id="CHEBI:58349"/>
    </ligand>
</feature>
<dbReference type="Gene3D" id="3.40.50.720">
    <property type="entry name" value="NAD(P)-binding Rossmann-like Domain"/>
    <property type="match status" value="1"/>
</dbReference>
<feature type="site" description="Important for catalytic activity" evidence="9">
    <location>
        <position position="111"/>
    </location>
</feature>
<dbReference type="FunFam" id="3.40.50.720:FF:000101">
    <property type="entry name" value="GDP-L-fucose synthase"/>
    <property type="match status" value="1"/>
</dbReference>
<sequence>MFSLKNKKVWIAGHKGMVGSALVRRLEKEECDILTVERSEVDLTNQAQVYSWMEKNKPDLVFLAAAKVGGIHANSTYPASFIYENLMIECNIIHSAYQVGVEKLVFLGSSCIYPTKAPQPMAESALLTGPFEPTNEWYAMAKTAGIKLCQAYRLEHNCDFISAMPTNLYGIGDNFHPQNSHVPAALLARFHDAKKTNLPDVTVWGTGTPTREFLFVDDLADACVFIAESYSDHAHVNVGTGKDISIGEFAGLIKETVGYKGELVFDTSKPDGMMRKVMNVDKLTEIGWSAKTELRQGLEIYYQWFCDNIDHLRAV</sequence>
<dbReference type="SUPFAM" id="SSF51735">
    <property type="entry name" value="NAD(P)-binding Rossmann-fold domains"/>
    <property type="match status" value="1"/>
</dbReference>
<evidence type="ECO:0000313" key="12">
    <source>
        <dbReference type="Proteomes" id="UP000231658"/>
    </source>
</evidence>
<dbReference type="GO" id="GO:0016853">
    <property type="term" value="F:isomerase activity"/>
    <property type="evidence" value="ECO:0007669"/>
    <property type="project" value="UniProtKB-KW"/>
</dbReference>
<accession>A0A1C3RG50</accession>
<evidence type="ECO:0000313" key="11">
    <source>
        <dbReference type="EMBL" id="SCA56286.1"/>
    </source>
</evidence>
<dbReference type="GO" id="GO:0050577">
    <property type="term" value="F:GDP-L-fucose synthase activity"/>
    <property type="evidence" value="ECO:0007669"/>
    <property type="project" value="UniProtKB-UniRule"/>
</dbReference>
<dbReference type="PANTHER" id="PTHR43238">
    <property type="entry name" value="GDP-L-FUCOSE SYNTHASE"/>
    <property type="match status" value="1"/>
</dbReference>
<evidence type="ECO:0000256" key="5">
    <source>
        <dbReference type="ARBA" id="ARBA00023002"/>
    </source>
</evidence>
<feature type="binding site" evidence="9">
    <location>
        <position position="189"/>
    </location>
    <ligand>
        <name>substrate</name>
    </ligand>
</feature>
<evidence type="ECO:0000256" key="2">
    <source>
        <dbReference type="ARBA" id="ARBA00005959"/>
    </source>
</evidence>
<dbReference type="EC" id="1.1.1.271" evidence="3 9"/>
<evidence type="ECO:0000259" key="10">
    <source>
        <dbReference type="Pfam" id="PF01370"/>
    </source>
</evidence>
<organism evidence="11 12">
    <name type="scientific">Candidatus Terasakiella magnetica</name>
    <dbReference type="NCBI Taxonomy" id="1867952"/>
    <lineage>
        <taxon>Bacteria</taxon>
        <taxon>Pseudomonadati</taxon>
        <taxon>Pseudomonadota</taxon>
        <taxon>Alphaproteobacteria</taxon>
        <taxon>Rhodospirillales</taxon>
        <taxon>Terasakiellaceae</taxon>
        <taxon>Terasakiella</taxon>
    </lineage>
</organism>
<feature type="active site" description="Proton donor/acceptor" evidence="9">
    <location>
        <position position="138"/>
    </location>
</feature>
<dbReference type="GO" id="GO:0042351">
    <property type="term" value="P:'de novo' GDP-L-fucose biosynthetic process"/>
    <property type="evidence" value="ECO:0007669"/>
    <property type="project" value="UniProtKB-UniRule"/>
</dbReference>